<organism evidence="2 3">
    <name type="scientific">Pleuronectes platessa</name>
    <name type="common">European plaice</name>
    <dbReference type="NCBI Taxonomy" id="8262"/>
    <lineage>
        <taxon>Eukaryota</taxon>
        <taxon>Metazoa</taxon>
        <taxon>Chordata</taxon>
        <taxon>Craniata</taxon>
        <taxon>Vertebrata</taxon>
        <taxon>Euteleostomi</taxon>
        <taxon>Actinopterygii</taxon>
        <taxon>Neopterygii</taxon>
        <taxon>Teleostei</taxon>
        <taxon>Neoteleostei</taxon>
        <taxon>Acanthomorphata</taxon>
        <taxon>Carangaria</taxon>
        <taxon>Pleuronectiformes</taxon>
        <taxon>Pleuronectoidei</taxon>
        <taxon>Pleuronectidae</taxon>
        <taxon>Pleuronectes</taxon>
    </lineage>
</organism>
<dbReference type="EMBL" id="CADEAL010001668">
    <property type="protein sequence ID" value="CAB1434476.1"/>
    <property type="molecule type" value="Genomic_DNA"/>
</dbReference>
<dbReference type="AlphaFoldDB" id="A0A9N7UQ61"/>
<evidence type="ECO:0000313" key="2">
    <source>
        <dbReference type="EMBL" id="CAB1434476.1"/>
    </source>
</evidence>
<evidence type="ECO:0000313" key="3">
    <source>
        <dbReference type="Proteomes" id="UP001153269"/>
    </source>
</evidence>
<feature type="compositionally biased region" description="Polar residues" evidence="1">
    <location>
        <begin position="1"/>
        <end position="14"/>
    </location>
</feature>
<comment type="caution">
    <text evidence="2">The sequence shown here is derived from an EMBL/GenBank/DDBJ whole genome shotgun (WGS) entry which is preliminary data.</text>
</comment>
<gene>
    <name evidence="2" type="ORF">PLEPLA_LOCUS22521</name>
</gene>
<proteinExistence type="predicted"/>
<protein>
    <submittedName>
        <fullName evidence="2">Uncharacterized protein</fullName>
    </submittedName>
</protein>
<accession>A0A9N7UQ61</accession>
<evidence type="ECO:0000256" key="1">
    <source>
        <dbReference type="SAM" id="MobiDB-lite"/>
    </source>
</evidence>
<feature type="region of interest" description="Disordered" evidence="1">
    <location>
        <begin position="1"/>
        <end position="25"/>
    </location>
</feature>
<sequence length="123" mass="13333">MNGANVVTTSSPNPTAHCRRGEPASGLVDRDNYAPAHLLCHRTDSAASVAKQPRGPGEAFDSFRSSLLFLFSHLVRDSSPRSPVRLAQAYQVASPSLKSNLTVNSLRAGPHYRLGSKDMYVMH</sequence>
<reference evidence="2" key="1">
    <citation type="submission" date="2020-03" db="EMBL/GenBank/DDBJ databases">
        <authorList>
            <person name="Weist P."/>
        </authorList>
    </citation>
    <scope>NUCLEOTIDE SEQUENCE</scope>
</reference>
<dbReference type="Proteomes" id="UP001153269">
    <property type="component" value="Unassembled WGS sequence"/>
</dbReference>
<keyword evidence="3" id="KW-1185">Reference proteome</keyword>
<name>A0A9N7UQ61_PLEPL</name>